<evidence type="ECO:0000256" key="7">
    <source>
        <dbReference type="NCBIfam" id="TIGR02967"/>
    </source>
</evidence>
<keyword evidence="6 8" id="KW-0862">Zinc</keyword>
<reference evidence="10 11" key="1">
    <citation type="submission" date="2018-08" db="EMBL/GenBank/DDBJ databases">
        <title>Thalassotalea euphylliae genome.</title>
        <authorList>
            <person name="Summers S."/>
            <person name="Rice S.A."/>
            <person name="Freckelton M.L."/>
            <person name="Nedved B.T."/>
            <person name="Hadfield M.G."/>
        </authorList>
    </citation>
    <scope>NUCLEOTIDE SEQUENCE [LARGE SCALE GENOMIC DNA]</scope>
    <source>
        <strain evidence="10 11">H1</strain>
    </source>
</reference>
<dbReference type="SUPFAM" id="SSF51556">
    <property type="entry name" value="Metallo-dependent hydrolases"/>
    <property type="match status" value="1"/>
</dbReference>
<evidence type="ECO:0000256" key="2">
    <source>
        <dbReference type="ARBA" id="ARBA00006745"/>
    </source>
</evidence>
<dbReference type="InterPro" id="IPR051607">
    <property type="entry name" value="Metallo-dep_hydrolases"/>
</dbReference>
<dbReference type="PANTHER" id="PTHR11271">
    <property type="entry name" value="GUANINE DEAMINASE"/>
    <property type="match status" value="1"/>
</dbReference>
<proteinExistence type="inferred from homology"/>
<dbReference type="InterPro" id="IPR032466">
    <property type="entry name" value="Metal_Hydrolase"/>
</dbReference>
<dbReference type="UniPathway" id="UPA00603">
    <property type="reaction ID" value="UER00660"/>
</dbReference>
<dbReference type="InterPro" id="IPR006680">
    <property type="entry name" value="Amidohydro-rel"/>
</dbReference>
<evidence type="ECO:0000256" key="5">
    <source>
        <dbReference type="ARBA" id="ARBA00022801"/>
    </source>
</evidence>
<dbReference type="GO" id="GO:0006147">
    <property type="term" value="P:guanine catabolic process"/>
    <property type="evidence" value="ECO:0007669"/>
    <property type="project" value="UniProtKB-UniRule"/>
</dbReference>
<dbReference type="InterPro" id="IPR014311">
    <property type="entry name" value="Guanine_deaminase"/>
</dbReference>
<dbReference type="Gene3D" id="3.20.20.140">
    <property type="entry name" value="Metal-dependent hydrolases"/>
    <property type="match status" value="1"/>
</dbReference>
<dbReference type="OrthoDB" id="9787621at2"/>
<dbReference type="GO" id="GO:0008270">
    <property type="term" value="F:zinc ion binding"/>
    <property type="evidence" value="ECO:0007669"/>
    <property type="project" value="UniProtKB-UniRule"/>
</dbReference>
<evidence type="ECO:0000256" key="4">
    <source>
        <dbReference type="ARBA" id="ARBA00022723"/>
    </source>
</evidence>
<feature type="domain" description="Amidohydrolase-related" evidence="9">
    <location>
        <begin position="77"/>
        <end position="437"/>
    </location>
</feature>
<evidence type="ECO:0000259" key="9">
    <source>
        <dbReference type="Pfam" id="PF01979"/>
    </source>
</evidence>
<comment type="pathway">
    <text evidence="1 8">Purine metabolism; guanine degradation; xanthine from guanine: step 1/1.</text>
</comment>
<evidence type="ECO:0000256" key="6">
    <source>
        <dbReference type="ARBA" id="ARBA00022833"/>
    </source>
</evidence>
<dbReference type="AlphaFoldDB" id="A0A3E0TSU1"/>
<dbReference type="Proteomes" id="UP000256478">
    <property type="component" value="Unassembled WGS sequence"/>
</dbReference>
<dbReference type="Pfam" id="PF01979">
    <property type="entry name" value="Amidohydro_1"/>
    <property type="match status" value="1"/>
</dbReference>
<organism evidence="10 11">
    <name type="scientific">Thalassotalea euphylliae</name>
    <dbReference type="NCBI Taxonomy" id="1655234"/>
    <lineage>
        <taxon>Bacteria</taxon>
        <taxon>Pseudomonadati</taxon>
        <taxon>Pseudomonadota</taxon>
        <taxon>Gammaproteobacteria</taxon>
        <taxon>Alteromonadales</taxon>
        <taxon>Colwelliaceae</taxon>
        <taxon>Thalassotalea</taxon>
    </lineage>
</organism>
<dbReference type="EC" id="3.5.4.3" evidence="3 7"/>
<evidence type="ECO:0000313" key="10">
    <source>
        <dbReference type="EMBL" id="REL27608.1"/>
    </source>
</evidence>
<comment type="function">
    <text evidence="8">Catalyzes the hydrolytic deamination of guanine, producing xanthine and ammonia.</text>
</comment>
<dbReference type="RefSeq" id="WP_116008681.1">
    <property type="nucleotide sequence ID" value="NZ_QUOU01000001.1"/>
</dbReference>
<gene>
    <name evidence="10" type="primary">guaD</name>
    <name evidence="10" type="ORF">DXX93_14285</name>
</gene>
<dbReference type="EMBL" id="QUOU01000001">
    <property type="protein sequence ID" value="REL27608.1"/>
    <property type="molecule type" value="Genomic_DNA"/>
</dbReference>
<dbReference type="PANTHER" id="PTHR11271:SF6">
    <property type="entry name" value="GUANINE DEAMINASE"/>
    <property type="match status" value="1"/>
</dbReference>
<dbReference type="NCBIfam" id="TIGR02967">
    <property type="entry name" value="guan_deamin"/>
    <property type="match status" value="1"/>
</dbReference>
<dbReference type="InterPro" id="IPR011059">
    <property type="entry name" value="Metal-dep_hydrolase_composite"/>
</dbReference>
<dbReference type="SUPFAM" id="SSF51338">
    <property type="entry name" value="Composite domain of metallo-dependent hydrolases"/>
    <property type="match status" value="1"/>
</dbReference>
<evidence type="ECO:0000256" key="8">
    <source>
        <dbReference type="RuleBase" id="RU366009"/>
    </source>
</evidence>
<dbReference type="GO" id="GO:0005829">
    <property type="term" value="C:cytosol"/>
    <property type="evidence" value="ECO:0007669"/>
    <property type="project" value="TreeGrafter"/>
</dbReference>
<dbReference type="FunFam" id="3.20.20.140:FF:000022">
    <property type="entry name" value="Guanine deaminase"/>
    <property type="match status" value="1"/>
</dbReference>
<dbReference type="GO" id="GO:0008892">
    <property type="term" value="F:guanine deaminase activity"/>
    <property type="evidence" value="ECO:0007669"/>
    <property type="project" value="UniProtKB-UniRule"/>
</dbReference>
<keyword evidence="4 8" id="KW-0479">Metal-binding</keyword>
<dbReference type="NCBIfam" id="NF006679">
    <property type="entry name" value="PRK09228.1"/>
    <property type="match status" value="1"/>
</dbReference>
<keyword evidence="5 8" id="KW-0378">Hydrolase</keyword>
<comment type="catalytic activity">
    <reaction evidence="8">
        <text>guanine + H2O + H(+) = xanthine + NH4(+)</text>
        <dbReference type="Rhea" id="RHEA:14665"/>
        <dbReference type="ChEBI" id="CHEBI:15377"/>
        <dbReference type="ChEBI" id="CHEBI:15378"/>
        <dbReference type="ChEBI" id="CHEBI:16235"/>
        <dbReference type="ChEBI" id="CHEBI:17712"/>
        <dbReference type="ChEBI" id="CHEBI:28938"/>
        <dbReference type="EC" id="3.5.4.3"/>
    </reaction>
</comment>
<accession>A0A3E0TSU1</accession>
<evidence type="ECO:0000256" key="1">
    <source>
        <dbReference type="ARBA" id="ARBA00004984"/>
    </source>
</evidence>
<dbReference type="Gene3D" id="2.30.40.10">
    <property type="entry name" value="Urease, subunit C, domain 1"/>
    <property type="match status" value="1"/>
</dbReference>
<protein>
    <recommendedName>
        <fullName evidence="3 7">Guanine deaminase</fullName>
        <shortName evidence="8">Guanase</shortName>
        <ecNumber evidence="3 7">3.5.4.3</ecNumber>
    </recommendedName>
    <alternativeName>
        <fullName evidence="8">Guanine aminohydrolase</fullName>
    </alternativeName>
</protein>
<sequence length="465" mass="52105">MKEQTSSKIRVICGDILDFVDDPAIAGDKAYRYFEQGALVIENGKVSDLGFERDILPNLALAYPDQVIDTKRYTGRLVIPGMIDTHIHLPQTEMIGAYGEQLLTWLTEYAFPTEKKFADEDYASQVSKRFIDELLRNGTTTALVFGTVHPQSVNAFFTEAQSRQLRMIAGKVMMDRNCPDDLSDCPESGYRDTKALIEKWHNVDRLSYAVTPRFAPTSSPEQLAKCQQLLEEYPDVYMHTHLSENKDECAWVKELFPESQDYLGVYEDAGLVRRRSVFAHAIHLEERELTCLANHQASVSHCSTSNLFLGSGLFNLKACEQHGIHVGMGTDVGAGTSFSMLQTGNEAYKIQQLQGEKFSAFKGFYLATLGGARALDLEGAIGNFNKGCEADFVVLDYQATPFLSFRLKEAKTLHERLFAIMMLGDDRCIEATYILGEKAYKRDGEPQFKPTLADINDTAVLKEVS</sequence>
<evidence type="ECO:0000313" key="11">
    <source>
        <dbReference type="Proteomes" id="UP000256478"/>
    </source>
</evidence>
<evidence type="ECO:0000256" key="3">
    <source>
        <dbReference type="ARBA" id="ARBA00012781"/>
    </source>
</evidence>
<comment type="cofactor">
    <cofactor evidence="8">
        <name>Zn(2+)</name>
        <dbReference type="ChEBI" id="CHEBI:29105"/>
    </cofactor>
    <text evidence="8">Binds 1 zinc ion per subunit.</text>
</comment>
<comment type="similarity">
    <text evidence="2 8">Belongs to the metallo-dependent hydrolases superfamily. ATZ/TRZ family.</text>
</comment>
<comment type="caution">
    <text evidence="10">The sequence shown here is derived from an EMBL/GenBank/DDBJ whole genome shotgun (WGS) entry which is preliminary data.</text>
</comment>
<dbReference type="CDD" id="cd01303">
    <property type="entry name" value="GDEase"/>
    <property type="match status" value="1"/>
</dbReference>
<name>A0A3E0TSU1_9GAMM</name>